<gene>
    <name evidence="2" type="ORF">EYF80_051073</name>
</gene>
<name>A0A4Z2FCS6_9TELE</name>
<dbReference type="Proteomes" id="UP000314294">
    <property type="component" value="Unassembled WGS sequence"/>
</dbReference>
<feature type="compositionally biased region" description="Polar residues" evidence="1">
    <location>
        <begin position="446"/>
        <end position="458"/>
    </location>
</feature>
<reference evidence="2 3" key="1">
    <citation type="submission" date="2019-03" db="EMBL/GenBank/DDBJ databases">
        <title>First draft genome of Liparis tanakae, snailfish: a comprehensive survey of snailfish specific genes.</title>
        <authorList>
            <person name="Kim W."/>
            <person name="Song I."/>
            <person name="Jeong J.-H."/>
            <person name="Kim D."/>
            <person name="Kim S."/>
            <person name="Ryu S."/>
            <person name="Song J.Y."/>
            <person name="Lee S.K."/>
        </authorList>
    </citation>
    <scope>NUCLEOTIDE SEQUENCE [LARGE SCALE GENOMIC DNA]</scope>
    <source>
        <tissue evidence="2">Muscle</tissue>
    </source>
</reference>
<evidence type="ECO:0000256" key="1">
    <source>
        <dbReference type="SAM" id="MobiDB-lite"/>
    </source>
</evidence>
<dbReference type="AlphaFoldDB" id="A0A4Z2FCS6"/>
<feature type="region of interest" description="Disordered" evidence="1">
    <location>
        <begin position="128"/>
        <end position="165"/>
    </location>
</feature>
<protein>
    <submittedName>
        <fullName evidence="2">Uncharacterized protein</fullName>
    </submittedName>
</protein>
<evidence type="ECO:0000313" key="2">
    <source>
        <dbReference type="EMBL" id="TNN38761.1"/>
    </source>
</evidence>
<keyword evidence="3" id="KW-1185">Reference proteome</keyword>
<organism evidence="2 3">
    <name type="scientific">Liparis tanakae</name>
    <name type="common">Tanaka's snailfish</name>
    <dbReference type="NCBI Taxonomy" id="230148"/>
    <lineage>
        <taxon>Eukaryota</taxon>
        <taxon>Metazoa</taxon>
        <taxon>Chordata</taxon>
        <taxon>Craniata</taxon>
        <taxon>Vertebrata</taxon>
        <taxon>Euteleostomi</taxon>
        <taxon>Actinopterygii</taxon>
        <taxon>Neopterygii</taxon>
        <taxon>Teleostei</taxon>
        <taxon>Neoteleostei</taxon>
        <taxon>Acanthomorphata</taxon>
        <taxon>Eupercaria</taxon>
        <taxon>Perciformes</taxon>
        <taxon>Cottioidei</taxon>
        <taxon>Cottales</taxon>
        <taxon>Liparidae</taxon>
        <taxon>Liparis</taxon>
    </lineage>
</organism>
<evidence type="ECO:0000313" key="3">
    <source>
        <dbReference type="Proteomes" id="UP000314294"/>
    </source>
</evidence>
<sequence length="557" mass="59812">MDLRSSTVWIHVVPTETPSRHIDLRADWFCHSGWLRGRTLLGPLKDLQYLSGITRQLLGPLKDLQYLSGITRQLLGPLKDLQYFFGITLWEGQRCALGPGQRSGQLTDLPPEVRLGVVLHHAPHRLLLPVAPPPPAEHQQVPGRRRRHPVVEGAGEERPEAGPAVGARVVPLDVAERLVHPQEGEDEAAGRRQPVAEPADGRGRSLLPGSAPEVPEHDVPAALAALVLVARTSARHVDAAAERRAGVAVKGAGHRRSPPPRSLGHVVELDGRRGRARATPPDGVDGVLHHAAGEPLPPLQHGRHRLPAVEAGVVAPRPIGRRPGEGGLLPLLVSLARFLPADDEEEAAHRAHAVVPQAPRDAGAHGGELPAPEVERQHLPLRPIGARPSAHQQHAGRRPERRLSALSDRLSRARPVVLQRPGHLASDEGRGHGAVGGAERGELSGGDQSEAQMTQQEVGFQEREGPVLVQPIQSQLDELRLLHAGHLVGGERRRQRPRVQPQEVAPAFPQQRPHLGGDGAIGGGEGVREGVALRQASAVKPSVTKRSQIETAASTCR</sequence>
<feature type="region of interest" description="Disordered" evidence="1">
    <location>
        <begin position="181"/>
        <end position="215"/>
    </location>
</feature>
<feature type="region of interest" description="Disordered" evidence="1">
    <location>
        <begin position="490"/>
        <end position="526"/>
    </location>
</feature>
<proteinExistence type="predicted"/>
<feature type="region of interest" description="Disordered" evidence="1">
    <location>
        <begin position="246"/>
        <end position="266"/>
    </location>
</feature>
<feature type="compositionally biased region" description="Gly residues" evidence="1">
    <location>
        <begin position="516"/>
        <end position="525"/>
    </location>
</feature>
<dbReference type="EMBL" id="SRLO01001341">
    <property type="protein sequence ID" value="TNN38761.1"/>
    <property type="molecule type" value="Genomic_DNA"/>
</dbReference>
<accession>A0A4Z2FCS6</accession>
<comment type="caution">
    <text evidence="2">The sequence shown here is derived from an EMBL/GenBank/DDBJ whole genome shotgun (WGS) entry which is preliminary data.</text>
</comment>
<feature type="region of interest" description="Disordered" evidence="1">
    <location>
        <begin position="419"/>
        <end position="462"/>
    </location>
</feature>